<name>A0ABY5WCR7_9ACTN</name>
<gene>
    <name evidence="1" type="ORF">Dfulv_20660</name>
</gene>
<dbReference type="RefSeq" id="WP_259865769.1">
    <property type="nucleotide sequence ID" value="NZ_BAAAST010000003.1"/>
</dbReference>
<sequence length="165" mass="18083">MSSNNRARSRAIRGRMAASGEKYTTAAAAVARPPRPANHLRAVCFGCRKDIAAGNGVIHVSYDEIERVERARAAAEEQRLAKASSEGGTRVAADLVTAKELLAASMAAEWQVHCDDCNPHNADGCGACYWFEVERCSTWAQLVEWTAQLAEKSWLPATNWMSFIR</sequence>
<dbReference type="Proteomes" id="UP001059617">
    <property type="component" value="Chromosome"/>
</dbReference>
<evidence type="ECO:0000313" key="1">
    <source>
        <dbReference type="EMBL" id="UWP86518.1"/>
    </source>
</evidence>
<evidence type="ECO:0000313" key="2">
    <source>
        <dbReference type="Proteomes" id="UP001059617"/>
    </source>
</evidence>
<accession>A0ABY5WCR7</accession>
<reference evidence="1" key="1">
    <citation type="submission" date="2021-04" db="EMBL/GenBank/DDBJ databases">
        <authorList>
            <person name="Hartkoorn R.C."/>
            <person name="Beaudoing E."/>
            <person name="Hot D."/>
        </authorList>
    </citation>
    <scope>NUCLEOTIDE SEQUENCE</scope>
    <source>
        <strain evidence="1">NRRL B-16292</strain>
    </source>
</reference>
<dbReference type="EMBL" id="CP073720">
    <property type="protein sequence ID" value="UWP86518.1"/>
    <property type="molecule type" value="Genomic_DNA"/>
</dbReference>
<protein>
    <submittedName>
        <fullName evidence="1">Uncharacterized protein</fullName>
    </submittedName>
</protein>
<reference evidence="1" key="2">
    <citation type="submission" date="2022-09" db="EMBL/GenBank/DDBJ databases">
        <title>Biosynthetic gene clusters of Dactylosporangioum fulvum.</title>
        <authorList>
            <person name="Caradec T."/>
        </authorList>
    </citation>
    <scope>NUCLEOTIDE SEQUENCE</scope>
    <source>
        <strain evidence="1">NRRL B-16292</strain>
    </source>
</reference>
<keyword evidence="2" id="KW-1185">Reference proteome</keyword>
<organism evidence="1 2">
    <name type="scientific">Dactylosporangium fulvum</name>
    <dbReference type="NCBI Taxonomy" id="53359"/>
    <lineage>
        <taxon>Bacteria</taxon>
        <taxon>Bacillati</taxon>
        <taxon>Actinomycetota</taxon>
        <taxon>Actinomycetes</taxon>
        <taxon>Micromonosporales</taxon>
        <taxon>Micromonosporaceae</taxon>
        <taxon>Dactylosporangium</taxon>
    </lineage>
</organism>
<proteinExistence type="predicted"/>